<reference evidence="13 14" key="1">
    <citation type="submission" date="2014-03" db="EMBL/GenBank/DDBJ databases">
        <title>Draft genome sequence of the novel thermoacidophilic archaea Acidianus copahuensis ALE1 strain, isolated from Copahue volcanic area in Neuquen Argentina.</title>
        <authorList>
            <person name="Urbieta M.S."/>
            <person name="Rascovan N."/>
            <person name="Castro C."/>
            <person name="Revale S."/>
            <person name="Giaveno M.A."/>
            <person name="Vazquez M.P."/>
            <person name="Donati E.R."/>
        </authorList>
    </citation>
    <scope>NUCLEOTIDE SEQUENCE [LARGE SCALE GENOMIC DNA]</scope>
    <source>
        <strain evidence="13 14">ALE1</strain>
    </source>
</reference>
<comment type="caution">
    <text evidence="13">The sequence shown here is derived from an EMBL/GenBank/DDBJ whole genome shotgun (WGS) entry which is preliminary data.</text>
</comment>
<dbReference type="Pfam" id="PF21485">
    <property type="entry name" value="IF5A-like_N"/>
    <property type="match status" value="1"/>
</dbReference>
<evidence type="ECO:0000256" key="3">
    <source>
        <dbReference type="ARBA" id="ARBA00006016"/>
    </source>
</evidence>
<dbReference type="Gene3D" id="2.40.50.140">
    <property type="entry name" value="Nucleic acid-binding proteins"/>
    <property type="match status" value="1"/>
</dbReference>
<dbReference type="Proteomes" id="UP000024332">
    <property type="component" value="Unassembled WGS sequence"/>
</dbReference>
<dbReference type="AlphaFoldDB" id="A0A031LMA4"/>
<evidence type="ECO:0000256" key="5">
    <source>
        <dbReference type="ARBA" id="ARBA00022490"/>
    </source>
</evidence>
<dbReference type="GO" id="GO:0045901">
    <property type="term" value="P:positive regulation of translational elongation"/>
    <property type="evidence" value="ECO:0007669"/>
    <property type="project" value="InterPro"/>
</dbReference>
<dbReference type="SUPFAM" id="SSF50104">
    <property type="entry name" value="Translation proteins SH3-like domain"/>
    <property type="match status" value="1"/>
</dbReference>
<comment type="subcellular location">
    <subcellularLocation>
        <location evidence="2 11">Cytoplasm</location>
    </subcellularLocation>
</comment>
<keyword evidence="14" id="KW-1185">Reference proteome</keyword>
<gene>
    <name evidence="11" type="primary">eif5a</name>
    <name evidence="13" type="ORF">CM19_05220</name>
</gene>
<evidence type="ECO:0000256" key="8">
    <source>
        <dbReference type="ARBA" id="ARBA00023071"/>
    </source>
</evidence>
<dbReference type="InterPro" id="IPR048670">
    <property type="entry name" value="IF5A-like_N"/>
</dbReference>
<dbReference type="Pfam" id="PF01287">
    <property type="entry name" value="eIF-5a"/>
    <property type="match status" value="1"/>
</dbReference>
<dbReference type="InterPro" id="IPR012340">
    <property type="entry name" value="NA-bd_OB-fold"/>
</dbReference>
<evidence type="ECO:0000256" key="2">
    <source>
        <dbReference type="ARBA" id="ARBA00004496"/>
    </source>
</evidence>
<dbReference type="InterPro" id="IPR008991">
    <property type="entry name" value="Translation_prot_SH3-like_sf"/>
</dbReference>
<evidence type="ECO:0000256" key="9">
    <source>
        <dbReference type="ARBA" id="ARBA00032030"/>
    </source>
</evidence>
<dbReference type="PANTHER" id="PTHR11673">
    <property type="entry name" value="TRANSLATION INITIATION FACTOR 5A FAMILY MEMBER"/>
    <property type="match status" value="1"/>
</dbReference>
<dbReference type="PROSITE" id="PS00302">
    <property type="entry name" value="IF5A_HYPUSINE"/>
    <property type="match status" value="1"/>
</dbReference>
<accession>A0A031LMA4</accession>
<protein>
    <recommendedName>
        <fullName evidence="4 11">Translation initiation factor 5A</fullName>
    </recommendedName>
    <alternativeName>
        <fullName evidence="10 11">Hypusine-containing protein</fullName>
    </alternativeName>
    <alternativeName>
        <fullName evidence="9 11">eIF-5A</fullName>
    </alternativeName>
</protein>
<dbReference type="InterPro" id="IPR014722">
    <property type="entry name" value="Rib_uL2_dom2"/>
</dbReference>
<dbReference type="InterPro" id="IPR020189">
    <property type="entry name" value="IF5A_C"/>
</dbReference>
<dbReference type="GO" id="GO:0003743">
    <property type="term" value="F:translation initiation factor activity"/>
    <property type="evidence" value="ECO:0007669"/>
    <property type="project" value="UniProtKB-UniRule"/>
</dbReference>
<dbReference type="HAMAP" id="MF_00085">
    <property type="entry name" value="eIF_5A"/>
    <property type="match status" value="1"/>
</dbReference>
<dbReference type="GO" id="GO:0005737">
    <property type="term" value="C:cytoplasm"/>
    <property type="evidence" value="ECO:0007669"/>
    <property type="project" value="UniProtKB-SubCell"/>
</dbReference>
<comment type="similarity">
    <text evidence="3 11">Belongs to the eIF-5A family.</text>
</comment>
<dbReference type="RefSeq" id="WP_048099317.1">
    <property type="nucleotide sequence ID" value="NZ_JFZT01000039.1"/>
</dbReference>
<dbReference type="GO" id="GO:0003746">
    <property type="term" value="F:translation elongation factor activity"/>
    <property type="evidence" value="ECO:0007669"/>
    <property type="project" value="InterPro"/>
</dbReference>
<evidence type="ECO:0000256" key="7">
    <source>
        <dbReference type="ARBA" id="ARBA00022917"/>
    </source>
</evidence>
<dbReference type="CDD" id="cd04467">
    <property type="entry name" value="S1_aIF5A"/>
    <property type="match status" value="1"/>
</dbReference>
<feature type="domain" description="Translation initiation factor 5A C-terminal" evidence="12">
    <location>
        <begin position="69"/>
        <end position="131"/>
    </location>
</feature>
<dbReference type="OrthoDB" id="23689at2157"/>
<feature type="modified residue" description="Hypusine" evidence="11">
    <location>
        <position position="36"/>
    </location>
</feature>
<dbReference type="NCBIfam" id="TIGR00037">
    <property type="entry name" value="eIF_5A"/>
    <property type="match status" value="1"/>
</dbReference>
<evidence type="ECO:0000256" key="4">
    <source>
        <dbReference type="ARBA" id="ARBA00016327"/>
    </source>
</evidence>
<dbReference type="PIRSF" id="PIRSF003025">
    <property type="entry name" value="eIF5A"/>
    <property type="match status" value="1"/>
</dbReference>
<evidence type="ECO:0000313" key="13">
    <source>
        <dbReference type="EMBL" id="EZQ06778.1"/>
    </source>
</evidence>
<dbReference type="InterPro" id="IPR001884">
    <property type="entry name" value="IF5A-like"/>
</dbReference>
<name>A0A031LMA4_9CREN</name>
<dbReference type="GO" id="GO:0045905">
    <property type="term" value="P:positive regulation of translational termination"/>
    <property type="evidence" value="ECO:0007669"/>
    <property type="project" value="InterPro"/>
</dbReference>
<dbReference type="STRING" id="1160895.CM19_05220"/>
<comment type="function">
    <text evidence="1 11">Functions by promoting the formation of the first peptide bond.</text>
</comment>
<dbReference type="SMART" id="SM01376">
    <property type="entry name" value="eIF-5a"/>
    <property type="match status" value="1"/>
</dbReference>
<keyword evidence="7 11" id="KW-0648">Protein biosynthesis</keyword>
<organism evidence="13 14">
    <name type="scientific">Candidatus Acidianus copahuensis</name>
    <dbReference type="NCBI Taxonomy" id="1160895"/>
    <lineage>
        <taxon>Archaea</taxon>
        <taxon>Thermoproteota</taxon>
        <taxon>Thermoprotei</taxon>
        <taxon>Sulfolobales</taxon>
        <taxon>Sulfolobaceae</taxon>
        <taxon>Acidianus</taxon>
    </lineage>
</organism>
<keyword evidence="5 11" id="KW-0963">Cytoplasm</keyword>
<dbReference type="InterPro" id="IPR022847">
    <property type="entry name" value="Transl_elong_IF5A_arc"/>
</dbReference>
<evidence type="ECO:0000256" key="6">
    <source>
        <dbReference type="ARBA" id="ARBA00022540"/>
    </source>
</evidence>
<sequence>MGVNYAKVGDLKEGNYVVIDGEPCRVVEVSKAKTGKHGAAKANIVAISIFTGSKKTLMAPVDEQIEIPVIEKHVGQILADMNEKIQLMDLDTYETFDIERPKEEDLASKVRPGAEVEYWSIMGRRKIVRVK</sequence>
<dbReference type="GO" id="GO:0043022">
    <property type="term" value="F:ribosome binding"/>
    <property type="evidence" value="ECO:0007669"/>
    <property type="project" value="InterPro"/>
</dbReference>
<dbReference type="GO" id="GO:0003723">
    <property type="term" value="F:RNA binding"/>
    <property type="evidence" value="ECO:0007669"/>
    <property type="project" value="InterPro"/>
</dbReference>
<dbReference type="NCBIfam" id="NF003076">
    <property type="entry name" value="PRK03999.1"/>
    <property type="match status" value="1"/>
</dbReference>
<keyword evidence="6 11" id="KW-0396">Initiation factor</keyword>
<dbReference type="SUPFAM" id="SSF50249">
    <property type="entry name" value="Nucleic acid-binding proteins"/>
    <property type="match status" value="1"/>
</dbReference>
<dbReference type="Gene3D" id="2.30.30.30">
    <property type="match status" value="1"/>
</dbReference>
<dbReference type="FunFam" id="2.40.50.140:FF:000334">
    <property type="entry name" value="Translation initiation factor 5A"/>
    <property type="match status" value="1"/>
</dbReference>
<evidence type="ECO:0000256" key="1">
    <source>
        <dbReference type="ARBA" id="ARBA00003980"/>
    </source>
</evidence>
<evidence type="ECO:0000259" key="12">
    <source>
        <dbReference type="SMART" id="SM01376"/>
    </source>
</evidence>
<dbReference type="EMBL" id="JFZT01000039">
    <property type="protein sequence ID" value="EZQ06778.1"/>
    <property type="molecule type" value="Genomic_DNA"/>
</dbReference>
<evidence type="ECO:0000256" key="11">
    <source>
        <dbReference type="HAMAP-Rule" id="MF_00085"/>
    </source>
</evidence>
<evidence type="ECO:0000313" key="14">
    <source>
        <dbReference type="Proteomes" id="UP000024332"/>
    </source>
</evidence>
<keyword evidence="8 11" id="KW-0385">Hypusine</keyword>
<dbReference type="InterPro" id="IPR019769">
    <property type="entry name" value="Trans_elong_IF5A_hypusine_site"/>
</dbReference>
<dbReference type="FunFam" id="2.30.30.30:FF:000038">
    <property type="entry name" value="Translation initiation factor 5A"/>
    <property type="match status" value="1"/>
</dbReference>
<proteinExistence type="inferred from homology"/>
<evidence type="ECO:0000256" key="10">
    <source>
        <dbReference type="ARBA" id="ARBA00032163"/>
    </source>
</evidence>